<dbReference type="GO" id="GO:0003700">
    <property type="term" value="F:DNA-binding transcription factor activity"/>
    <property type="evidence" value="ECO:0007669"/>
    <property type="project" value="InterPro"/>
</dbReference>
<dbReference type="Pfam" id="PF01047">
    <property type="entry name" value="MarR"/>
    <property type="match status" value="1"/>
</dbReference>
<keyword evidence="3" id="KW-1185">Reference proteome</keyword>
<name>A0A9X4LXL4_9ACTN</name>
<dbReference type="InterPro" id="IPR036388">
    <property type="entry name" value="WH-like_DNA-bd_sf"/>
</dbReference>
<dbReference type="InterPro" id="IPR036390">
    <property type="entry name" value="WH_DNA-bd_sf"/>
</dbReference>
<gene>
    <name evidence="2" type="ORF">NVS88_06250</name>
</gene>
<reference evidence="2" key="1">
    <citation type="submission" date="2022-08" db="EMBL/GenBank/DDBJ databases">
        <title>Genome analysis of Corynebacteriales strain.</title>
        <authorList>
            <person name="Lee S.D."/>
        </authorList>
    </citation>
    <scope>NUCLEOTIDE SEQUENCE</scope>
    <source>
        <strain evidence="2">D3-21</strain>
    </source>
</reference>
<dbReference type="PANTHER" id="PTHR33164">
    <property type="entry name" value="TRANSCRIPTIONAL REGULATOR, MARR FAMILY"/>
    <property type="match status" value="1"/>
</dbReference>
<evidence type="ECO:0000313" key="2">
    <source>
        <dbReference type="EMBL" id="MDG3014154.1"/>
    </source>
</evidence>
<dbReference type="GO" id="GO:0006950">
    <property type="term" value="P:response to stress"/>
    <property type="evidence" value="ECO:0007669"/>
    <property type="project" value="TreeGrafter"/>
</dbReference>
<proteinExistence type="predicted"/>
<accession>A0A9X4LXL4</accession>
<organism evidence="2 3">
    <name type="scientific">Speluncibacter jeojiensis</name>
    <dbReference type="NCBI Taxonomy" id="2710754"/>
    <lineage>
        <taxon>Bacteria</taxon>
        <taxon>Bacillati</taxon>
        <taxon>Actinomycetota</taxon>
        <taxon>Actinomycetes</taxon>
        <taxon>Mycobacteriales</taxon>
        <taxon>Speluncibacteraceae</taxon>
        <taxon>Speluncibacter</taxon>
    </lineage>
</organism>
<dbReference type="PANTHER" id="PTHR33164:SF99">
    <property type="entry name" value="MARR FAMILY REGULATORY PROTEIN"/>
    <property type="match status" value="1"/>
</dbReference>
<evidence type="ECO:0000313" key="3">
    <source>
        <dbReference type="Proteomes" id="UP001152755"/>
    </source>
</evidence>
<dbReference type="RefSeq" id="WP_277832394.1">
    <property type="nucleotide sequence ID" value="NZ_JAAIVF010000002.1"/>
</dbReference>
<protein>
    <submittedName>
        <fullName evidence="2">MarR family transcriptional regulator</fullName>
    </submittedName>
</protein>
<comment type="caution">
    <text evidence="2">The sequence shown here is derived from an EMBL/GenBank/DDBJ whole genome shotgun (WGS) entry which is preliminary data.</text>
</comment>
<dbReference type="PROSITE" id="PS50995">
    <property type="entry name" value="HTH_MARR_2"/>
    <property type="match status" value="1"/>
</dbReference>
<evidence type="ECO:0000259" key="1">
    <source>
        <dbReference type="PROSITE" id="PS50995"/>
    </source>
</evidence>
<sequence length="156" mass="17237">MNDRLEVEWLASGEQRAWRAFIEGSQRLFEVLNRALVDKHGLSMDDYRILVMLSESPNGSLRMSELADGVVASRSKLTHQIRRMEGENLVARGGCDSDRRGVNAVITDVGRDRLAAAAPDHVADVRRYMVDALTPDQLRTVAEVFEKVNAAASGNG</sequence>
<dbReference type="EMBL" id="JANRHA010000003">
    <property type="protein sequence ID" value="MDG3014154.1"/>
    <property type="molecule type" value="Genomic_DNA"/>
</dbReference>
<dbReference type="InterPro" id="IPR039422">
    <property type="entry name" value="MarR/SlyA-like"/>
</dbReference>
<feature type="domain" description="HTH marR-type" evidence="1">
    <location>
        <begin position="14"/>
        <end position="150"/>
    </location>
</feature>
<dbReference type="Gene3D" id="1.10.10.10">
    <property type="entry name" value="Winged helix-like DNA-binding domain superfamily/Winged helix DNA-binding domain"/>
    <property type="match status" value="1"/>
</dbReference>
<dbReference type="Proteomes" id="UP001152755">
    <property type="component" value="Unassembled WGS sequence"/>
</dbReference>
<dbReference type="SMART" id="SM00347">
    <property type="entry name" value="HTH_MARR"/>
    <property type="match status" value="1"/>
</dbReference>
<dbReference type="SUPFAM" id="SSF46785">
    <property type="entry name" value="Winged helix' DNA-binding domain"/>
    <property type="match status" value="1"/>
</dbReference>
<dbReference type="InterPro" id="IPR000835">
    <property type="entry name" value="HTH_MarR-typ"/>
</dbReference>
<dbReference type="AlphaFoldDB" id="A0A9X4LXL4"/>